<evidence type="ECO:0000313" key="3">
    <source>
        <dbReference type="Proteomes" id="UP000663555"/>
    </source>
</evidence>
<dbReference type="Proteomes" id="UP000663555">
    <property type="component" value="Chromosome"/>
</dbReference>
<evidence type="ECO:0000313" key="2">
    <source>
        <dbReference type="EMBL" id="QSP95909.1"/>
    </source>
</evidence>
<accession>A0ABX7MX05</accession>
<organism evidence="2 3">
    <name type="scientific">Marinobacter salinisoli</name>
    <dbReference type="NCBI Taxonomy" id="2769486"/>
    <lineage>
        <taxon>Bacteria</taxon>
        <taxon>Pseudomonadati</taxon>
        <taxon>Pseudomonadota</taxon>
        <taxon>Gammaproteobacteria</taxon>
        <taxon>Pseudomonadales</taxon>
        <taxon>Marinobacteraceae</taxon>
        <taxon>Marinobacter</taxon>
    </lineage>
</organism>
<gene>
    <name evidence="2" type="ORF">LPB19_05760</name>
</gene>
<keyword evidence="1" id="KW-0472">Membrane</keyword>
<keyword evidence="1" id="KW-1133">Transmembrane helix</keyword>
<feature type="transmembrane region" description="Helical" evidence="1">
    <location>
        <begin position="143"/>
        <end position="166"/>
    </location>
</feature>
<sequence length="177" mass="19877">MDHPRGWAAMPPKLKILLVATLLVLAALWLINQPLQTSSAPQGVVSFQVAGTADQAHAILLSWQRDGETWAKSYLWLSLLFIPIYLITLLRLTGHLMRDRPGVRERMVGRWVRTLFVTAAISDLVENILLLNNFNPPSDTFSLWATIFALIKYAGLMLGIAGLIIIRAARRHPLEHH</sequence>
<protein>
    <recommendedName>
        <fullName evidence="4">Transmembrane protein</fullName>
    </recommendedName>
</protein>
<name>A0ABX7MX05_9GAMM</name>
<evidence type="ECO:0008006" key="4">
    <source>
        <dbReference type="Google" id="ProtNLM"/>
    </source>
</evidence>
<feature type="transmembrane region" description="Helical" evidence="1">
    <location>
        <begin position="111"/>
        <end position="131"/>
    </location>
</feature>
<dbReference type="EMBL" id="CP071247">
    <property type="protein sequence ID" value="QSP95909.1"/>
    <property type="molecule type" value="Genomic_DNA"/>
</dbReference>
<keyword evidence="3" id="KW-1185">Reference proteome</keyword>
<keyword evidence="1" id="KW-0812">Transmembrane</keyword>
<feature type="transmembrane region" description="Helical" evidence="1">
    <location>
        <begin position="73"/>
        <end position="90"/>
    </location>
</feature>
<evidence type="ECO:0000256" key="1">
    <source>
        <dbReference type="SAM" id="Phobius"/>
    </source>
</evidence>
<reference evidence="2 3" key="1">
    <citation type="submission" date="2021-03" db="EMBL/GenBank/DDBJ databases">
        <title>Genome sequencing of Marinobacter sp. LPB0319.</title>
        <authorList>
            <person name="Kim J."/>
        </authorList>
    </citation>
    <scope>NUCLEOTIDE SEQUENCE [LARGE SCALE GENOMIC DNA]</scope>
    <source>
        <strain evidence="2 3">LPB0319</strain>
    </source>
</reference>
<proteinExistence type="predicted"/>